<accession>A0A1C7N7G9</accession>
<dbReference type="AlphaFoldDB" id="A0A1C7N7G9"/>
<sequence>MKEAANTLTDAFFANQSLEWSSRNLDPTKRDSFLTNMFKTMIDTASIQSRDFAIQVDGCRGVLVWSDRSQLFSWPQTINTFKYARLLGWTAALKTLVKLQSSPTDKIRRKLMAGHSKYITIGFIGILPQEQRKGLGTALMDYLLNKADESHYPVYVEATDNQAVLFFKQFGFVAHEEVSLGKDQAVVIPMVRSPVDLNNAKPLRIRPGRRDSDRSN</sequence>
<dbReference type="InParanoid" id="A0A1C7N7G9"/>
<dbReference type="STRING" id="101091.A0A1C7N7G9"/>
<dbReference type="CDD" id="cd04301">
    <property type="entry name" value="NAT_SF"/>
    <property type="match status" value="1"/>
</dbReference>
<dbReference type="EMBL" id="LUGH01000495">
    <property type="protein sequence ID" value="OBZ84569.1"/>
    <property type="molecule type" value="Genomic_DNA"/>
</dbReference>
<protein>
    <recommendedName>
        <fullName evidence="1">N-acetyltransferase domain-containing protein</fullName>
    </recommendedName>
</protein>
<reference evidence="2 3" key="1">
    <citation type="submission" date="2016-03" db="EMBL/GenBank/DDBJ databases">
        <title>Choanephora cucurbitarum.</title>
        <authorList>
            <person name="Min B."/>
            <person name="Park H."/>
            <person name="Park J.-H."/>
            <person name="Shin H.-D."/>
            <person name="Choi I.-G."/>
        </authorList>
    </citation>
    <scope>NUCLEOTIDE SEQUENCE [LARGE SCALE GENOMIC DNA]</scope>
    <source>
        <strain evidence="2 3">KUS-F28377</strain>
    </source>
</reference>
<dbReference type="SUPFAM" id="SSF55729">
    <property type="entry name" value="Acyl-CoA N-acyltransferases (Nat)"/>
    <property type="match status" value="1"/>
</dbReference>
<dbReference type="PANTHER" id="PTHR42791:SF1">
    <property type="entry name" value="N-ACETYLTRANSFERASE DOMAIN-CONTAINING PROTEIN"/>
    <property type="match status" value="1"/>
</dbReference>
<dbReference type="Pfam" id="PF13673">
    <property type="entry name" value="Acetyltransf_10"/>
    <property type="match status" value="1"/>
</dbReference>
<dbReference type="InterPro" id="IPR052523">
    <property type="entry name" value="Trichothecene_AcTrans"/>
</dbReference>
<evidence type="ECO:0000313" key="3">
    <source>
        <dbReference type="Proteomes" id="UP000093000"/>
    </source>
</evidence>
<gene>
    <name evidence="2" type="ORF">A0J61_07384</name>
</gene>
<dbReference type="GO" id="GO:0016747">
    <property type="term" value="F:acyltransferase activity, transferring groups other than amino-acyl groups"/>
    <property type="evidence" value="ECO:0007669"/>
    <property type="project" value="InterPro"/>
</dbReference>
<comment type="caution">
    <text evidence="2">The sequence shown here is derived from an EMBL/GenBank/DDBJ whole genome shotgun (WGS) entry which is preliminary data.</text>
</comment>
<evidence type="ECO:0000259" key="1">
    <source>
        <dbReference type="PROSITE" id="PS51186"/>
    </source>
</evidence>
<evidence type="ECO:0000313" key="2">
    <source>
        <dbReference type="EMBL" id="OBZ84569.1"/>
    </source>
</evidence>
<keyword evidence="3" id="KW-1185">Reference proteome</keyword>
<dbReference type="PROSITE" id="PS51186">
    <property type="entry name" value="GNAT"/>
    <property type="match status" value="1"/>
</dbReference>
<dbReference type="OrthoDB" id="61113at2759"/>
<dbReference type="InterPro" id="IPR000182">
    <property type="entry name" value="GNAT_dom"/>
</dbReference>
<dbReference type="Gene3D" id="3.40.630.30">
    <property type="match status" value="1"/>
</dbReference>
<organism evidence="2 3">
    <name type="scientific">Choanephora cucurbitarum</name>
    <dbReference type="NCBI Taxonomy" id="101091"/>
    <lineage>
        <taxon>Eukaryota</taxon>
        <taxon>Fungi</taxon>
        <taxon>Fungi incertae sedis</taxon>
        <taxon>Mucoromycota</taxon>
        <taxon>Mucoromycotina</taxon>
        <taxon>Mucoromycetes</taxon>
        <taxon>Mucorales</taxon>
        <taxon>Mucorineae</taxon>
        <taxon>Choanephoraceae</taxon>
        <taxon>Choanephoroideae</taxon>
        <taxon>Choanephora</taxon>
    </lineage>
</organism>
<dbReference type="InterPro" id="IPR016181">
    <property type="entry name" value="Acyl_CoA_acyltransferase"/>
</dbReference>
<feature type="domain" description="N-acetyltransferase" evidence="1">
    <location>
        <begin position="42"/>
        <end position="195"/>
    </location>
</feature>
<name>A0A1C7N7G9_9FUNG</name>
<dbReference type="Proteomes" id="UP000093000">
    <property type="component" value="Unassembled WGS sequence"/>
</dbReference>
<proteinExistence type="predicted"/>
<dbReference type="PANTHER" id="PTHR42791">
    <property type="entry name" value="GNAT FAMILY ACETYLTRANSFERASE"/>
    <property type="match status" value="1"/>
</dbReference>